<evidence type="ECO:0000256" key="5">
    <source>
        <dbReference type="ARBA" id="ARBA00023128"/>
    </source>
</evidence>
<name>A0A8A1LUC5_AJEC8</name>
<dbReference type="VEuPathDB" id="FungiDB:I7I53_03633"/>
<dbReference type="Gene3D" id="3.90.1200.10">
    <property type="match status" value="1"/>
</dbReference>
<evidence type="ECO:0000256" key="3">
    <source>
        <dbReference type="ARBA" id="ARBA00016197"/>
    </source>
</evidence>
<accession>A0A8A1LUC5</accession>
<dbReference type="InterPro" id="IPR051035">
    <property type="entry name" value="Mito_inheritance_9"/>
</dbReference>
<feature type="domain" description="Aminoglycoside phosphotransferase" evidence="7">
    <location>
        <begin position="316"/>
        <end position="376"/>
    </location>
</feature>
<keyword evidence="5" id="KW-0496">Mitochondrion</keyword>
<dbReference type="SUPFAM" id="SSF56112">
    <property type="entry name" value="Protein kinase-like (PK-like)"/>
    <property type="match status" value="1"/>
</dbReference>
<gene>
    <name evidence="8" type="ORF">I7I53_03633</name>
</gene>
<organism evidence="8 9">
    <name type="scientific">Ajellomyces capsulatus (strain H88)</name>
    <name type="common">Darling's disease fungus</name>
    <name type="synonym">Histoplasma capsulatum</name>
    <dbReference type="NCBI Taxonomy" id="544711"/>
    <lineage>
        <taxon>Eukaryota</taxon>
        <taxon>Fungi</taxon>
        <taxon>Dikarya</taxon>
        <taxon>Ascomycota</taxon>
        <taxon>Pezizomycotina</taxon>
        <taxon>Eurotiomycetes</taxon>
        <taxon>Eurotiomycetidae</taxon>
        <taxon>Onygenales</taxon>
        <taxon>Ajellomycetaceae</taxon>
        <taxon>Histoplasma</taxon>
    </lineage>
</organism>
<reference evidence="8" key="1">
    <citation type="submission" date="2021-01" db="EMBL/GenBank/DDBJ databases">
        <title>Chromosome-level genome assembly of a human fungal pathogen reveals clustering of transcriptionally co-regulated genes.</title>
        <authorList>
            <person name="Voorhies M."/>
            <person name="Cohen S."/>
            <person name="Shea T.P."/>
            <person name="Petrus S."/>
            <person name="Munoz J.F."/>
            <person name="Poplawski S."/>
            <person name="Goldman W.E."/>
            <person name="Michael T."/>
            <person name="Cuomo C.A."/>
            <person name="Sil A."/>
            <person name="Beyhan S."/>
        </authorList>
    </citation>
    <scope>NUCLEOTIDE SEQUENCE</scope>
    <source>
        <strain evidence="8">H88</strain>
    </source>
</reference>
<dbReference type="PANTHER" id="PTHR36091:SF1">
    <property type="entry name" value="ALTERED INHERITANCE OF MITOCHONDRIA PROTEIN 9, MITOCHONDRIAL"/>
    <property type="match status" value="1"/>
</dbReference>
<sequence length="556" mass="63285">MGPKSCALFMCSFKRLSLKTILHNGSSPHTFAATRGVHQKIVSQSAMPQHLTSSTAFAYTAGRWLHLDKLQRDARYLEFNLDCLYERVLSLCPSATSIKSCQKLEGGFSRAFVITTNNGRQVVAKFPTFVAGPARYVTNSEVATITYLRRHTKVPIPAILDWCDDPMNPIGSAYIIMEHAGGVQLQEVWADVPVHVKVKIVGAICFSILPISQLDFPAYGSLYFADTAFLDADSMQRIDTDDQFCIGPHCRSIYWDCNVGEQRYYAFKKPNRGPWPDLSSYASALIDVGFSRLPPADHPNLQLPQASYQGSLNKHLELLNVAQALFPKLIQHHKIQSNATPTLFHPDLHMRNIFVSKDDPTTVTGFIDWQCTSVEPSFYYADDVPDFAMVPTEETPENATESLCSQAYEGGWALLAPRLGATRKIDESLLRPFRYCHRTWRDGFVPFTHELMRLRDRWKELGFTDDDDCPIPPLSEEDMRLYEKQLDVYEKILQIKRDVITTLGVEEDGWVSANRWEGVRQAHRDIYETVMASMEDDQDREELKTFWPFDDYHVGQ</sequence>
<evidence type="ECO:0000259" key="7">
    <source>
        <dbReference type="Pfam" id="PF01636"/>
    </source>
</evidence>
<comment type="similarity">
    <text evidence="2">Belongs to the AIM9 family.</text>
</comment>
<dbReference type="Proteomes" id="UP000663419">
    <property type="component" value="Chromosome 4"/>
</dbReference>
<protein>
    <recommendedName>
        <fullName evidence="3">Altered inheritance of mitochondria protein 9, mitochondrial</fullName>
    </recommendedName>
    <alternativeName>
        <fullName evidence="6">Found in mitochondrial proteome protein 29</fullName>
    </alternativeName>
</protein>
<dbReference type="InterPro" id="IPR002575">
    <property type="entry name" value="Aminoglycoside_PTrfase"/>
</dbReference>
<proteinExistence type="inferred from homology"/>
<evidence type="ECO:0000313" key="9">
    <source>
        <dbReference type="Proteomes" id="UP000663419"/>
    </source>
</evidence>
<dbReference type="Gene3D" id="3.30.200.20">
    <property type="entry name" value="Phosphorylase Kinase, domain 1"/>
    <property type="match status" value="1"/>
</dbReference>
<dbReference type="PANTHER" id="PTHR36091">
    <property type="entry name" value="ALTERED INHERITANCE OF MITOCHONDRIA PROTEIN 9, MITOCHONDRIAL"/>
    <property type="match status" value="1"/>
</dbReference>
<dbReference type="InterPro" id="IPR011009">
    <property type="entry name" value="Kinase-like_dom_sf"/>
</dbReference>
<dbReference type="Pfam" id="PF01636">
    <property type="entry name" value="APH"/>
    <property type="match status" value="1"/>
</dbReference>
<dbReference type="EMBL" id="CP069105">
    <property type="protein sequence ID" value="QSS55682.1"/>
    <property type="molecule type" value="Genomic_DNA"/>
</dbReference>
<keyword evidence="4" id="KW-0809">Transit peptide</keyword>
<evidence type="ECO:0000256" key="4">
    <source>
        <dbReference type="ARBA" id="ARBA00022946"/>
    </source>
</evidence>
<comment type="subcellular location">
    <subcellularLocation>
        <location evidence="1">Mitochondrion</location>
    </subcellularLocation>
</comment>
<evidence type="ECO:0000313" key="8">
    <source>
        <dbReference type="EMBL" id="QSS55682.1"/>
    </source>
</evidence>
<evidence type="ECO:0000256" key="2">
    <source>
        <dbReference type="ARBA" id="ARBA00005543"/>
    </source>
</evidence>
<dbReference type="GO" id="GO:0005739">
    <property type="term" value="C:mitochondrion"/>
    <property type="evidence" value="ECO:0007669"/>
    <property type="project" value="UniProtKB-SubCell"/>
</dbReference>
<dbReference type="AlphaFoldDB" id="A0A8A1LUC5"/>
<evidence type="ECO:0000256" key="6">
    <source>
        <dbReference type="ARBA" id="ARBA00031849"/>
    </source>
</evidence>
<evidence type="ECO:0000256" key="1">
    <source>
        <dbReference type="ARBA" id="ARBA00004173"/>
    </source>
</evidence>